<gene>
    <name evidence="1" type="ORF">V5O48_008849</name>
</gene>
<name>A0ABR3FCR7_9AGAR</name>
<protein>
    <submittedName>
        <fullName evidence="1">Uncharacterized protein</fullName>
    </submittedName>
</protein>
<evidence type="ECO:0000313" key="1">
    <source>
        <dbReference type="EMBL" id="KAL0573112.1"/>
    </source>
</evidence>
<keyword evidence="2" id="KW-1185">Reference proteome</keyword>
<accession>A0ABR3FCR7</accession>
<sequence length="144" mass="16135">IRGAGDAQEEPSGPVYCMFPTDKDTWGLKNGWWIFGSVTQRKLRLLRIPTLSSFSTFPTRSFLGLVALVCSSTPAYTITSYPPDEVFLGVSYLGLRDLLLPTHITKRARTSAFDSALPYRELEGFLYPPMTFLRVQEKADFGMA</sequence>
<comment type="caution">
    <text evidence="1">The sequence shown here is derived from an EMBL/GenBank/DDBJ whole genome shotgun (WGS) entry which is preliminary data.</text>
</comment>
<dbReference type="Proteomes" id="UP001465976">
    <property type="component" value="Unassembled WGS sequence"/>
</dbReference>
<feature type="non-terminal residue" evidence="1">
    <location>
        <position position="1"/>
    </location>
</feature>
<proteinExistence type="predicted"/>
<reference evidence="1 2" key="1">
    <citation type="submission" date="2024-02" db="EMBL/GenBank/DDBJ databases">
        <title>A draft genome for the cacao thread blight pathogen Marasmius crinis-equi.</title>
        <authorList>
            <person name="Cohen S.P."/>
            <person name="Baruah I.K."/>
            <person name="Amoako-Attah I."/>
            <person name="Bukari Y."/>
            <person name="Meinhardt L.W."/>
            <person name="Bailey B.A."/>
        </authorList>
    </citation>
    <scope>NUCLEOTIDE SEQUENCE [LARGE SCALE GENOMIC DNA]</scope>
    <source>
        <strain evidence="1 2">GH-76</strain>
    </source>
</reference>
<evidence type="ECO:0000313" key="2">
    <source>
        <dbReference type="Proteomes" id="UP001465976"/>
    </source>
</evidence>
<dbReference type="EMBL" id="JBAHYK010000542">
    <property type="protein sequence ID" value="KAL0573112.1"/>
    <property type="molecule type" value="Genomic_DNA"/>
</dbReference>
<organism evidence="1 2">
    <name type="scientific">Marasmius crinis-equi</name>
    <dbReference type="NCBI Taxonomy" id="585013"/>
    <lineage>
        <taxon>Eukaryota</taxon>
        <taxon>Fungi</taxon>
        <taxon>Dikarya</taxon>
        <taxon>Basidiomycota</taxon>
        <taxon>Agaricomycotina</taxon>
        <taxon>Agaricomycetes</taxon>
        <taxon>Agaricomycetidae</taxon>
        <taxon>Agaricales</taxon>
        <taxon>Marasmiineae</taxon>
        <taxon>Marasmiaceae</taxon>
        <taxon>Marasmius</taxon>
    </lineage>
</organism>